<dbReference type="KEGG" id="pshq:F3W81_09180"/>
<proteinExistence type="inferred from homology"/>
<dbReference type="InterPro" id="IPR055348">
    <property type="entry name" value="DctQ"/>
</dbReference>
<accession>A0A7L9WPD9</accession>
<gene>
    <name evidence="9" type="ORF">F3W81_09180</name>
</gene>
<evidence type="ECO:0000256" key="3">
    <source>
        <dbReference type="ARBA" id="ARBA00022475"/>
    </source>
</evidence>
<dbReference type="Proteomes" id="UP000594118">
    <property type="component" value="Chromosome"/>
</dbReference>
<keyword evidence="4 7" id="KW-0812">Transmembrane</keyword>
<evidence type="ECO:0000256" key="4">
    <source>
        <dbReference type="ARBA" id="ARBA00022692"/>
    </source>
</evidence>
<dbReference type="GO" id="GO:0022857">
    <property type="term" value="F:transmembrane transporter activity"/>
    <property type="evidence" value="ECO:0007669"/>
    <property type="project" value="UniProtKB-UniRule"/>
</dbReference>
<sequence>MKMIWTRSHLLARGLALLGFTGLLILALMTTTDVLMRWLFKAPIQGVNDVSSVVMAVVIAACIPANLAMKQNIRVEVFGSLGGKTLHRLLEALSSALTLLFILLIAWEFVPYAASLQANGDRTWVLGWPVWPWWSVAALMMWLAAFVQAMVFVFDLAALVRGRASGLGLDTDAVAVAPDDTGTPL</sequence>
<dbReference type="AlphaFoldDB" id="A0A7L9WPD9"/>
<dbReference type="RefSeq" id="WP_193083286.1">
    <property type="nucleotide sequence ID" value="NZ_CP045201.1"/>
</dbReference>
<protein>
    <recommendedName>
        <fullName evidence="7">TRAP transporter small permease protein</fullName>
    </recommendedName>
</protein>
<keyword evidence="3" id="KW-1003">Cell membrane</keyword>
<evidence type="ECO:0000313" key="10">
    <source>
        <dbReference type="Proteomes" id="UP000594118"/>
    </source>
</evidence>
<keyword evidence="7" id="KW-0997">Cell inner membrane</keyword>
<comment type="function">
    <text evidence="7">Part of the tripartite ATP-independent periplasmic (TRAP) transport system.</text>
</comment>
<feature type="transmembrane region" description="Helical" evidence="7">
    <location>
        <begin position="12"/>
        <end position="30"/>
    </location>
</feature>
<comment type="similarity">
    <text evidence="7">Belongs to the TRAP transporter small permease family.</text>
</comment>
<name>A0A7L9WPD9_9RHOB</name>
<comment type="subunit">
    <text evidence="7">The complex comprises the extracytoplasmic solute receptor protein and the two transmembrane proteins.</text>
</comment>
<keyword evidence="5 7" id="KW-1133">Transmembrane helix</keyword>
<feature type="domain" description="Tripartite ATP-independent periplasmic transporters DctQ component" evidence="8">
    <location>
        <begin position="26"/>
        <end position="153"/>
    </location>
</feature>
<comment type="subcellular location">
    <subcellularLocation>
        <location evidence="7">Cell inner membrane</location>
        <topology evidence="7">Multi-pass membrane protein</topology>
    </subcellularLocation>
    <subcellularLocation>
        <location evidence="1">Cell membrane</location>
        <topology evidence="1">Multi-pass membrane protein</topology>
    </subcellularLocation>
</comment>
<keyword evidence="10" id="KW-1185">Reference proteome</keyword>
<evidence type="ECO:0000313" key="9">
    <source>
        <dbReference type="EMBL" id="QOL80970.1"/>
    </source>
</evidence>
<evidence type="ECO:0000256" key="1">
    <source>
        <dbReference type="ARBA" id="ARBA00004651"/>
    </source>
</evidence>
<evidence type="ECO:0000259" key="8">
    <source>
        <dbReference type="Pfam" id="PF04290"/>
    </source>
</evidence>
<keyword evidence="2 7" id="KW-0813">Transport</keyword>
<keyword evidence="6 7" id="KW-0472">Membrane</keyword>
<evidence type="ECO:0000256" key="7">
    <source>
        <dbReference type="RuleBase" id="RU369079"/>
    </source>
</evidence>
<evidence type="ECO:0000256" key="2">
    <source>
        <dbReference type="ARBA" id="ARBA00022448"/>
    </source>
</evidence>
<feature type="transmembrane region" description="Helical" evidence="7">
    <location>
        <begin position="50"/>
        <end position="68"/>
    </location>
</feature>
<evidence type="ECO:0000256" key="6">
    <source>
        <dbReference type="ARBA" id="ARBA00023136"/>
    </source>
</evidence>
<organism evidence="9 10">
    <name type="scientific">Pseudooceanicola spongiae</name>
    <dbReference type="NCBI Taxonomy" id="2613965"/>
    <lineage>
        <taxon>Bacteria</taxon>
        <taxon>Pseudomonadati</taxon>
        <taxon>Pseudomonadota</taxon>
        <taxon>Alphaproteobacteria</taxon>
        <taxon>Rhodobacterales</taxon>
        <taxon>Paracoccaceae</taxon>
        <taxon>Pseudooceanicola</taxon>
    </lineage>
</organism>
<feature type="transmembrane region" description="Helical" evidence="7">
    <location>
        <begin position="130"/>
        <end position="154"/>
    </location>
</feature>
<dbReference type="GO" id="GO:0005886">
    <property type="term" value="C:plasma membrane"/>
    <property type="evidence" value="ECO:0007669"/>
    <property type="project" value="UniProtKB-SubCell"/>
</dbReference>
<dbReference type="Pfam" id="PF04290">
    <property type="entry name" value="DctQ"/>
    <property type="match status" value="1"/>
</dbReference>
<dbReference type="EMBL" id="CP045201">
    <property type="protein sequence ID" value="QOL80970.1"/>
    <property type="molecule type" value="Genomic_DNA"/>
</dbReference>
<reference evidence="9 10" key="1">
    <citation type="submission" date="2019-10" db="EMBL/GenBank/DDBJ databases">
        <title>Pseudopuniceibacterium sp. HQ09 islated from Antarctica.</title>
        <authorList>
            <person name="Liao L."/>
            <person name="Su S."/>
            <person name="Chen B."/>
            <person name="Yu Y."/>
        </authorList>
    </citation>
    <scope>NUCLEOTIDE SEQUENCE [LARGE SCALE GENOMIC DNA]</scope>
    <source>
        <strain evidence="9 10">HQ09</strain>
    </source>
</reference>
<feature type="transmembrane region" description="Helical" evidence="7">
    <location>
        <begin position="89"/>
        <end position="110"/>
    </location>
</feature>
<evidence type="ECO:0000256" key="5">
    <source>
        <dbReference type="ARBA" id="ARBA00022989"/>
    </source>
</evidence>